<feature type="region of interest" description="Disordered" evidence="1">
    <location>
        <begin position="355"/>
        <end position="399"/>
    </location>
</feature>
<dbReference type="Proteomes" id="UP000006906">
    <property type="component" value="Chromosome 3"/>
</dbReference>
<feature type="compositionally biased region" description="Gly residues" evidence="1">
    <location>
        <begin position="413"/>
        <end position="426"/>
    </location>
</feature>
<dbReference type="Gramene" id="PNW84957">
    <property type="protein sequence ID" value="PNW84957"/>
    <property type="gene ID" value="CHLRE_03g165600v5"/>
</dbReference>
<gene>
    <name evidence="4" type="ORF">CHLRE_03g165600v5</name>
</gene>
<name>A0A2K3DWP3_CHLRE</name>
<dbReference type="OrthoDB" id="550088at2759"/>
<feature type="compositionally biased region" description="Low complexity" evidence="1">
    <location>
        <begin position="440"/>
        <end position="451"/>
    </location>
</feature>
<feature type="region of interest" description="Disordered" evidence="1">
    <location>
        <begin position="293"/>
        <end position="328"/>
    </location>
</feature>
<protein>
    <recommendedName>
        <fullName evidence="6">PRA1 family protein</fullName>
    </recommendedName>
</protein>
<organism evidence="4 5">
    <name type="scientific">Chlamydomonas reinhardtii</name>
    <name type="common">Chlamydomonas smithii</name>
    <dbReference type="NCBI Taxonomy" id="3055"/>
    <lineage>
        <taxon>Eukaryota</taxon>
        <taxon>Viridiplantae</taxon>
        <taxon>Chlorophyta</taxon>
        <taxon>core chlorophytes</taxon>
        <taxon>Chlorophyceae</taxon>
        <taxon>CS clade</taxon>
        <taxon>Chlamydomonadales</taxon>
        <taxon>Chlamydomonadaceae</taxon>
        <taxon>Chlamydomonas</taxon>
    </lineage>
</organism>
<evidence type="ECO:0000256" key="1">
    <source>
        <dbReference type="SAM" id="MobiDB-lite"/>
    </source>
</evidence>
<feature type="compositionally biased region" description="Low complexity" evidence="1">
    <location>
        <begin position="301"/>
        <end position="328"/>
    </location>
</feature>
<feature type="region of interest" description="Disordered" evidence="1">
    <location>
        <begin position="412"/>
        <end position="479"/>
    </location>
</feature>
<feature type="compositionally biased region" description="Gly residues" evidence="1">
    <location>
        <begin position="469"/>
        <end position="479"/>
    </location>
</feature>
<dbReference type="RefSeq" id="XP_042925913.1">
    <property type="nucleotide sequence ID" value="XM_043060784.1"/>
</dbReference>
<proteinExistence type="predicted"/>
<evidence type="ECO:0000313" key="4">
    <source>
        <dbReference type="EMBL" id="PNW84957.1"/>
    </source>
</evidence>
<dbReference type="PaxDb" id="3055-EDP06213"/>
<dbReference type="KEGG" id="cre:CHLRE_03g165600v5"/>
<dbReference type="EMBL" id="CM008964">
    <property type="protein sequence ID" value="PNW84957.1"/>
    <property type="molecule type" value="Genomic_DNA"/>
</dbReference>
<keyword evidence="5" id="KW-1185">Reference proteome</keyword>
<evidence type="ECO:0000313" key="5">
    <source>
        <dbReference type="Proteomes" id="UP000006906"/>
    </source>
</evidence>
<feature type="transmembrane region" description="Helical" evidence="2">
    <location>
        <begin position="138"/>
        <end position="163"/>
    </location>
</feature>
<feature type="transmembrane region" description="Helical" evidence="2">
    <location>
        <begin position="74"/>
        <end position="96"/>
    </location>
</feature>
<keyword evidence="2" id="KW-0472">Membrane</keyword>
<evidence type="ECO:0000256" key="2">
    <source>
        <dbReference type="SAM" id="Phobius"/>
    </source>
</evidence>
<dbReference type="AlphaFoldDB" id="A0A2K3DWP3"/>
<dbReference type="InParanoid" id="A0A2K3DWP3"/>
<sequence>MVGGRSLLVVGFMSCLAVALAGAGPASFNIDEWEGHDKLQQPLRQILQTRNGTTPSPSPSGGDSRDAARVTGALALYSLFGLFVFSSVTTVIIGIIASVQWPNPRVCCYRTPHSDTPSSDSCTCCALHRLNIGFAVTWLALLVLLVLAFVIYLMAAAAVLAVVHSAVAYRLVRQLKMSYAANAQMAQMVEARQPAAGLVTGVVIERPLPGVPLPGIAVVDIPLLVAVVDSRLMTQIGFEQTAAAAAVAAAAAGAGGGSNGGSGGGAAGAAAAGAAAVGAGAAGVVTRAGSATKRAASAGRPLSPAGSGLGASAASAASGPGAGAGSAAASPAAAAAPAVPVALVVDERIVPPSVGVGAVPQRPPPPPFGATSPGGAGQAGATRWGSGEAPLPHHPPPAAVGAAAPAVAVARPSGGGAAGAAAGGVAGPADVESSYPLLQPPGAAAGVRAGPELSAEVPPQQHHGLRVSGSGGGAAGGGR</sequence>
<keyword evidence="2" id="KW-0812">Transmembrane</keyword>
<evidence type="ECO:0000256" key="3">
    <source>
        <dbReference type="SAM" id="SignalP"/>
    </source>
</evidence>
<feature type="signal peptide" evidence="3">
    <location>
        <begin position="1"/>
        <end position="23"/>
    </location>
</feature>
<dbReference type="GeneID" id="5729034"/>
<evidence type="ECO:0008006" key="6">
    <source>
        <dbReference type="Google" id="ProtNLM"/>
    </source>
</evidence>
<accession>A0A2K3DWP3</accession>
<feature type="chain" id="PRO_5014325412" description="PRA1 family protein" evidence="3">
    <location>
        <begin position="24"/>
        <end position="479"/>
    </location>
</feature>
<reference evidence="4 5" key="1">
    <citation type="journal article" date="2007" name="Science">
        <title>The Chlamydomonas genome reveals the evolution of key animal and plant functions.</title>
        <authorList>
            <person name="Merchant S.S."/>
            <person name="Prochnik S.E."/>
            <person name="Vallon O."/>
            <person name="Harris E.H."/>
            <person name="Karpowicz S.J."/>
            <person name="Witman G.B."/>
            <person name="Terry A."/>
            <person name="Salamov A."/>
            <person name="Fritz-Laylin L.K."/>
            <person name="Marechal-Drouard L."/>
            <person name="Marshall W.F."/>
            <person name="Qu L.H."/>
            <person name="Nelson D.R."/>
            <person name="Sanderfoot A.A."/>
            <person name="Spalding M.H."/>
            <person name="Kapitonov V.V."/>
            <person name="Ren Q."/>
            <person name="Ferris P."/>
            <person name="Lindquist E."/>
            <person name="Shapiro H."/>
            <person name="Lucas S.M."/>
            <person name="Grimwood J."/>
            <person name="Schmutz J."/>
            <person name="Cardol P."/>
            <person name="Cerutti H."/>
            <person name="Chanfreau G."/>
            <person name="Chen C.L."/>
            <person name="Cognat V."/>
            <person name="Croft M.T."/>
            <person name="Dent R."/>
            <person name="Dutcher S."/>
            <person name="Fernandez E."/>
            <person name="Fukuzawa H."/>
            <person name="Gonzalez-Ballester D."/>
            <person name="Gonzalez-Halphen D."/>
            <person name="Hallmann A."/>
            <person name="Hanikenne M."/>
            <person name="Hippler M."/>
            <person name="Inwood W."/>
            <person name="Jabbari K."/>
            <person name="Kalanon M."/>
            <person name="Kuras R."/>
            <person name="Lefebvre P.A."/>
            <person name="Lemaire S.D."/>
            <person name="Lobanov A.V."/>
            <person name="Lohr M."/>
            <person name="Manuell A."/>
            <person name="Meier I."/>
            <person name="Mets L."/>
            <person name="Mittag M."/>
            <person name="Mittelmeier T."/>
            <person name="Moroney J.V."/>
            <person name="Moseley J."/>
            <person name="Napoli C."/>
            <person name="Nedelcu A.M."/>
            <person name="Niyogi K."/>
            <person name="Novoselov S.V."/>
            <person name="Paulsen I.T."/>
            <person name="Pazour G."/>
            <person name="Purton S."/>
            <person name="Ral J.P."/>
            <person name="Riano-Pachon D.M."/>
            <person name="Riekhof W."/>
            <person name="Rymarquis L."/>
            <person name="Schroda M."/>
            <person name="Stern D."/>
            <person name="Umen J."/>
            <person name="Willows R."/>
            <person name="Wilson N."/>
            <person name="Zimmer S.L."/>
            <person name="Allmer J."/>
            <person name="Balk J."/>
            <person name="Bisova K."/>
            <person name="Chen C.J."/>
            <person name="Elias M."/>
            <person name="Gendler K."/>
            <person name="Hauser C."/>
            <person name="Lamb M.R."/>
            <person name="Ledford H."/>
            <person name="Long J.C."/>
            <person name="Minagawa J."/>
            <person name="Page M.D."/>
            <person name="Pan J."/>
            <person name="Pootakham W."/>
            <person name="Roje S."/>
            <person name="Rose A."/>
            <person name="Stahlberg E."/>
            <person name="Terauchi A.M."/>
            <person name="Yang P."/>
            <person name="Ball S."/>
            <person name="Bowler C."/>
            <person name="Dieckmann C.L."/>
            <person name="Gladyshev V.N."/>
            <person name="Green P."/>
            <person name="Jorgensen R."/>
            <person name="Mayfield S."/>
            <person name="Mueller-Roeber B."/>
            <person name="Rajamani S."/>
            <person name="Sayre R.T."/>
            <person name="Brokstein P."/>
            <person name="Dubchak I."/>
            <person name="Goodstein D."/>
            <person name="Hornick L."/>
            <person name="Huang Y.W."/>
            <person name="Jhaveri J."/>
            <person name="Luo Y."/>
            <person name="Martinez D."/>
            <person name="Ngau W.C."/>
            <person name="Otillar B."/>
            <person name="Poliakov A."/>
            <person name="Porter A."/>
            <person name="Szajkowski L."/>
            <person name="Werner G."/>
            <person name="Zhou K."/>
            <person name="Grigoriev I.V."/>
            <person name="Rokhsar D.S."/>
            <person name="Grossman A.R."/>
        </authorList>
    </citation>
    <scope>NUCLEOTIDE SEQUENCE [LARGE SCALE GENOMIC DNA]</scope>
    <source>
        <strain evidence="5">CC-503</strain>
    </source>
</reference>
<dbReference type="ExpressionAtlas" id="A0A2K3DWP3">
    <property type="expression patterns" value="baseline"/>
</dbReference>
<keyword evidence="2" id="KW-1133">Transmembrane helix</keyword>
<keyword evidence="3" id="KW-0732">Signal</keyword>